<dbReference type="PANTHER" id="PTHR30336">
    <property type="entry name" value="INNER MEMBRANE PROTEIN, PROBABLE PERMEASE"/>
    <property type="match status" value="1"/>
</dbReference>
<dbReference type="PANTHER" id="PTHR30336:SF4">
    <property type="entry name" value="ENVELOPE BIOGENESIS FACTOR ELYC"/>
    <property type="match status" value="1"/>
</dbReference>
<proteinExistence type="predicted"/>
<protein>
    <submittedName>
        <fullName evidence="3">YdcF family protein</fullName>
    </submittedName>
</protein>
<evidence type="ECO:0000313" key="4">
    <source>
        <dbReference type="Proteomes" id="UP000606463"/>
    </source>
</evidence>
<dbReference type="GO" id="GO:0005886">
    <property type="term" value="C:plasma membrane"/>
    <property type="evidence" value="ECO:0007669"/>
    <property type="project" value="TreeGrafter"/>
</dbReference>
<gene>
    <name evidence="3" type="ORF">EYH37_06075</name>
</gene>
<feature type="domain" description="DUF218" evidence="2">
    <location>
        <begin position="82"/>
        <end position="243"/>
    </location>
</feature>
<keyword evidence="1" id="KW-0812">Transmembrane</keyword>
<dbReference type="EMBL" id="DQVE01000061">
    <property type="protein sequence ID" value="HIP98906.1"/>
    <property type="molecule type" value="Genomic_DNA"/>
</dbReference>
<evidence type="ECO:0000256" key="1">
    <source>
        <dbReference type="SAM" id="Phobius"/>
    </source>
</evidence>
<dbReference type="Proteomes" id="UP000606463">
    <property type="component" value="Unassembled WGS sequence"/>
</dbReference>
<dbReference type="AlphaFoldDB" id="A0A9D1CFX4"/>
<feature type="transmembrane region" description="Helical" evidence="1">
    <location>
        <begin position="37"/>
        <end position="62"/>
    </location>
</feature>
<sequence length="250" mass="28004">MFFLKKLITYFVLLPPGNLVLFLLVLGFYLIKKGVKFASYITLAVGFALYFLSTEVGASLLISPLEESFKVPPKEIRNSCQYLVLLGGGVKRGAPFLELKNDLNGDSFKRAVGAYLLYRQKPRKIVASGYSVRESHPEGLVIKDLLVSLGVEKGDIIAEDRSRDTFENALFVAKLVGTKKVCLITSAYHMRRAVHLFSKAGVKNLVPIPVDFKTSKAPFTVYKLFPTSYWLNISSKALKEYLGLLYYSLR</sequence>
<dbReference type="InterPro" id="IPR003848">
    <property type="entry name" value="DUF218"/>
</dbReference>
<dbReference type="GO" id="GO:0000270">
    <property type="term" value="P:peptidoglycan metabolic process"/>
    <property type="evidence" value="ECO:0007669"/>
    <property type="project" value="TreeGrafter"/>
</dbReference>
<keyword evidence="1" id="KW-1133">Transmembrane helix</keyword>
<name>A0A9D1CFX4_AQUAO</name>
<comment type="caution">
    <text evidence="3">The sequence shown here is derived from an EMBL/GenBank/DDBJ whole genome shotgun (WGS) entry which is preliminary data.</text>
</comment>
<evidence type="ECO:0000259" key="2">
    <source>
        <dbReference type="Pfam" id="PF02698"/>
    </source>
</evidence>
<dbReference type="InterPro" id="IPR014729">
    <property type="entry name" value="Rossmann-like_a/b/a_fold"/>
</dbReference>
<reference evidence="3" key="1">
    <citation type="journal article" date="2020" name="ISME J.">
        <title>Gammaproteobacteria mediating utilization of methyl-, sulfur- and petroleum organic compounds in deep ocean hydrothermal plumes.</title>
        <authorList>
            <person name="Zhou Z."/>
            <person name="Liu Y."/>
            <person name="Pan J."/>
            <person name="Cron B.R."/>
            <person name="Toner B.M."/>
            <person name="Anantharaman K."/>
            <person name="Breier J.A."/>
            <person name="Dick G.J."/>
            <person name="Li M."/>
        </authorList>
    </citation>
    <scope>NUCLEOTIDE SEQUENCE</scope>
    <source>
        <strain evidence="3">SZUA-1501</strain>
    </source>
</reference>
<dbReference type="GO" id="GO:0043164">
    <property type="term" value="P:Gram-negative-bacterium-type cell wall biogenesis"/>
    <property type="evidence" value="ECO:0007669"/>
    <property type="project" value="TreeGrafter"/>
</dbReference>
<evidence type="ECO:0000313" key="3">
    <source>
        <dbReference type="EMBL" id="HIP98906.1"/>
    </source>
</evidence>
<dbReference type="InterPro" id="IPR051599">
    <property type="entry name" value="Cell_Envelope_Assoc"/>
</dbReference>
<dbReference type="Pfam" id="PF02698">
    <property type="entry name" value="DUF218"/>
    <property type="match status" value="1"/>
</dbReference>
<organism evidence="3 4">
    <name type="scientific">Aquifex aeolicus</name>
    <dbReference type="NCBI Taxonomy" id="63363"/>
    <lineage>
        <taxon>Bacteria</taxon>
        <taxon>Pseudomonadati</taxon>
        <taxon>Aquificota</taxon>
        <taxon>Aquificia</taxon>
        <taxon>Aquificales</taxon>
        <taxon>Aquificaceae</taxon>
        <taxon>Aquifex</taxon>
    </lineage>
</organism>
<dbReference type="Gene3D" id="3.40.50.620">
    <property type="entry name" value="HUPs"/>
    <property type="match status" value="1"/>
</dbReference>
<feature type="transmembrane region" description="Helical" evidence="1">
    <location>
        <begin position="7"/>
        <end position="31"/>
    </location>
</feature>
<dbReference type="CDD" id="cd06259">
    <property type="entry name" value="YdcF-like"/>
    <property type="match status" value="1"/>
</dbReference>
<keyword evidence="1" id="KW-0472">Membrane</keyword>
<accession>A0A9D1CFX4</accession>